<feature type="compositionally biased region" description="Low complexity" evidence="1">
    <location>
        <begin position="1"/>
        <end position="22"/>
    </location>
</feature>
<dbReference type="EMBL" id="JAPCID010000010">
    <property type="protein sequence ID" value="MDA0137655.1"/>
    <property type="molecule type" value="Genomic_DNA"/>
</dbReference>
<evidence type="ECO:0000256" key="1">
    <source>
        <dbReference type="SAM" id="MobiDB-lite"/>
    </source>
</evidence>
<feature type="region of interest" description="Disordered" evidence="1">
    <location>
        <begin position="1"/>
        <end position="25"/>
    </location>
</feature>
<dbReference type="Proteomes" id="UP001147700">
    <property type="component" value="Unassembled WGS sequence"/>
</dbReference>
<reference evidence="2" key="1">
    <citation type="submission" date="2022-10" db="EMBL/GenBank/DDBJ databases">
        <title>The WGS of Solirubrobacter sp. CPCC 204708.</title>
        <authorList>
            <person name="Jiang Z."/>
        </authorList>
    </citation>
    <scope>NUCLEOTIDE SEQUENCE</scope>
    <source>
        <strain evidence="2">CPCC 204708</strain>
    </source>
</reference>
<proteinExistence type="predicted"/>
<evidence type="ECO:0000313" key="3">
    <source>
        <dbReference type="Proteomes" id="UP001147700"/>
    </source>
</evidence>
<protein>
    <submittedName>
        <fullName evidence="2">Uncharacterized protein</fullName>
    </submittedName>
</protein>
<organism evidence="2 3">
    <name type="scientific">Solirubrobacter deserti</name>
    <dbReference type="NCBI Taxonomy" id="2282478"/>
    <lineage>
        <taxon>Bacteria</taxon>
        <taxon>Bacillati</taxon>
        <taxon>Actinomycetota</taxon>
        <taxon>Thermoleophilia</taxon>
        <taxon>Solirubrobacterales</taxon>
        <taxon>Solirubrobacteraceae</taxon>
        <taxon>Solirubrobacter</taxon>
    </lineage>
</organism>
<comment type="caution">
    <text evidence="2">The sequence shown here is derived from an EMBL/GenBank/DDBJ whole genome shotgun (WGS) entry which is preliminary data.</text>
</comment>
<sequence>MLTPGSRTSASTASGSTRTSSPPVLISHTATLPCSIHASPPNIFFSTTAG</sequence>
<evidence type="ECO:0000313" key="2">
    <source>
        <dbReference type="EMBL" id="MDA0137655.1"/>
    </source>
</evidence>
<name>A0ABT4RGI6_9ACTN</name>
<gene>
    <name evidence="2" type="ORF">OJ962_09115</name>
</gene>
<accession>A0ABT4RGI6</accession>
<keyword evidence="3" id="KW-1185">Reference proteome</keyword>